<evidence type="ECO:0000259" key="7">
    <source>
        <dbReference type="PROSITE" id="PS50850"/>
    </source>
</evidence>
<feature type="transmembrane region" description="Helical" evidence="6">
    <location>
        <begin position="166"/>
        <end position="191"/>
    </location>
</feature>
<dbReference type="GO" id="GO:0005886">
    <property type="term" value="C:plasma membrane"/>
    <property type="evidence" value="ECO:0007669"/>
    <property type="project" value="UniProtKB-SubCell"/>
</dbReference>
<dbReference type="SUPFAM" id="SSF103473">
    <property type="entry name" value="MFS general substrate transporter"/>
    <property type="match status" value="1"/>
</dbReference>
<evidence type="ECO:0000256" key="3">
    <source>
        <dbReference type="ARBA" id="ARBA00022692"/>
    </source>
</evidence>
<keyword evidence="9" id="KW-1185">Reference proteome</keyword>
<dbReference type="Proteomes" id="UP000295680">
    <property type="component" value="Unassembled WGS sequence"/>
</dbReference>
<evidence type="ECO:0000313" key="8">
    <source>
        <dbReference type="EMBL" id="TCO59494.1"/>
    </source>
</evidence>
<dbReference type="Pfam" id="PF07690">
    <property type="entry name" value="MFS_1"/>
    <property type="match status" value="1"/>
</dbReference>
<keyword evidence="4 6" id="KW-1133">Transmembrane helix</keyword>
<evidence type="ECO:0000256" key="4">
    <source>
        <dbReference type="ARBA" id="ARBA00022989"/>
    </source>
</evidence>
<comment type="caution">
    <text evidence="8">The sequence shown here is derived from an EMBL/GenBank/DDBJ whole genome shotgun (WGS) entry which is preliminary data.</text>
</comment>
<dbReference type="PANTHER" id="PTHR42718">
    <property type="entry name" value="MAJOR FACILITATOR SUPERFAMILY MULTIDRUG TRANSPORTER MFSC"/>
    <property type="match status" value="1"/>
</dbReference>
<dbReference type="Gene3D" id="1.20.1720.10">
    <property type="entry name" value="Multidrug resistance protein D"/>
    <property type="match status" value="1"/>
</dbReference>
<reference evidence="8 9" key="1">
    <citation type="submission" date="2019-03" db="EMBL/GenBank/DDBJ databases">
        <title>Genomic Encyclopedia of Type Strains, Phase IV (KMG-IV): sequencing the most valuable type-strain genomes for metagenomic binning, comparative biology and taxonomic classification.</title>
        <authorList>
            <person name="Goeker M."/>
        </authorList>
    </citation>
    <scope>NUCLEOTIDE SEQUENCE [LARGE SCALE GENOMIC DNA]</scope>
    <source>
        <strain evidence="8 9">DSM 45934</strain>
    </source>
</reference>
<keyword evidence="5 6" id="KW-0472">Membrane</keyword>
<evidence type="ECO:0000313" key="9">
    <source>
        <dbReference type="Proteomes" id="UP000295680"/>
    </source>
</evidence>
<name>A0A4R2JK24_9PSEU</name>
<keyword evidence="3 6" id="KW-0812">Transmembrane</keyword>
<dbReference type="EMBL" id="SLWS01000004">
    <property type="protein sequence ID" value="TCO59494.1"/>
    <property type="molecule type" value="Genomic_DNA"/>
</dbReference>
<dbReference type="InterPro" id="IPR011701">
    <property type="entry name" value="MFS"/>
</dbReference>
<feature type="domain" description="Major facilitator superfamily (MFS) profile" evidence="7">
    <location>
        <begin position="1"/>
        <end position="422"/>
    </location>
</feature>
<evidence type="ECO:0000256" key="1">
    <source>
        <dbReference type="ARBA" id="ARBA00004651"/>
    </source>
</evidence>
<sequence>MLVALRMVQGAGASLLNPVAVSIIRHAFPDRRERAKAVGVWSGVAGISMAAGPVIGGMLVDGLGWRSVFWVNGPVGVLALVAASVFVAESRAAQARRLDLPGQALVVCALGLTTYALIDGPAGGWRGPLVLVAVLAAAAWVGLALVERRVPQPLIDPQVFRRAAVFGPIVIALFAAAVFNGSLFVGVVYLQQVLGKSALAASLILMPGTAAIALASLASGAMAGRWGLRLPLVVGGALLVGGSMVLTCPTPTVPPAVVLVGGVLFGLGLSMAGAVLYRENAARHPLVFLHTITVPEALRSLMRYIPAHFQTMSYAFTWQYVAAMVSIYGRETDEPATELDEPGSVADVIERSVETGDEHAFKLTAACVREYGRHKNPIYLAVADDWNKKMLRARGWDHQRMRIAVWMSLDSCTSFATCVVHQ</sequence>
<organism evidence="8 9">
    <name type="scientific">Actinocrispum wychmicini</name>
    <dbReference type="NCBI Taxonomy" id="1213861"/>
    <lineage>
        <taxon>Bacteria</taxon>
        <taxon>Bacillati</taxon>
        <taxon>Actinomycetota</taxon>
        <taxon>Actinomycetes</taxon>
        <taxon>Pseudonocardiales</taxon>
        <taxon>Pseudonocardiaceae</taxon>
        <taxon>Actinocrispum</taxon>
    </lineage>
</organism>
<dbReference type="PANTHER" id="PTHR42718:SF9">
    <property type="entry name" value="MAJOR FACILITATOR SUPERFAMILY MULTIDRUG TRANSPORTER MFSC"/>
    <property type="match status" value="1"/>
</dbReference>
<feature type="transmembrane region" description="Helical" evidence="6">
    <location>
        <begin position="197"/>
        <end position="218"/>
    </location>
</feature>
<dbReference type="Gene3D" id="1.20.1250.20">
    <property type="entry name" value="MFS general substrate transporter like domains"/>
    <property type="match status" value="1"/>
</dbReference>
<evidence type="ECO:0000256" key="2">
    <source>
        <dbReference type="ARBA" id="ARBA00022448"/>
    </source>
</evidence>
<dbReference type="InterPro" id="IPR020846">
    <property type="entry name" value="MFS_dom"/>
</dbReference>
<feature type="transmembrane region" description="Helical" evidence="6">
    <location>
        <begin position="38"/>
        <end position="56"/>
    </location>
</feature>
<dbReference type="AlphaFoldDB" id="A0A4R2JK24"/>
<gene>
    <name evidence="8" type="ORF">EV192_104336</name>
</gene>
<proteinExistence type="predicted"/>
<evidence type="ECO:0000256" key="6">
    <source>
        <dbReference type="SAM" id="Phobius"/>
    </source>
</evidence>
<feature type="transmembrane region" description="Helical" evidence="6">
    <location>
        <begin position="68"/>
        <end position="88"/>
    </location>
</feature>
<keyword evidence="2" id="KW-0813">Transport</keyword>
<feature type="transmembrane region" description="Helical" evidence="6">
    <location>
        <begin position="230"/>
        <end position="247"/>
    </location>
</feature>
<accession>A0A4R2JK24</accession>
<protein>
    <submittedName>
        <fullName evidence="8">Putative MFS family arabinose efflux permease</fullName>
    </submittedName>
</protein>
<feature type="transmembrane region" description="Helical" evidence="6">
    <location>
        <begin position="253"/>
        <end position="277"/>
    </location>
</feature>
<feature type="transmembrane region" description="Helical" evidence="6">
    <location>
        <begin position="100"/>
        <end position="118"/>
    </location>
</feature>
<feature type="transmembrane region" description="Helical" evidence="6">
    <location>
        <begin position="124"/>
        <end position="146"/>
    </location>
</feature>
<dbReference type="InterPro" id="IPR036259">
    <property type="entry name" value="MFS_trans_sf"/>
</dbReference>
<dbReference type="PROSITE" id="PS50850">
    <property type="entry name" value="MFS"/>
    <property type="match status" value="1"/>
</dbReference>
<comment type="subcellular location">
    <subcellularLocation>
        <location evidence="1">Cell membrane</location>
        <topology evidence="1">Multi-pass membrane protein</topology>
    </subcellularLocation>
</comment>
<dbReference type="GO" id="GO:0022857">
    <property type="term" value="F:transmembrane transporter activity"/>
    <property type="evidence" value="ECO:0007669"/>
    <property type="project" value="InterPro"/>
</dbReference>
<evidence type="ECO:0000256" key="5">
    <source>
        <dbReference type="ARBA" id="ARBA00023136"/>
    </source>
</evidence>